<dbReference type="PANTHER" id="PTHR17630:SF105">
    <property type="entry name" value="DIENELACTONE HYDROLASE FAMILY PROTEIN (AFU_ORTHOLOGUE AFUA_4G08790)"/>
    <property type="match status" value="1"/>
</dbReference>
<sequence length="292" mass="32282">MSCPDCFQGSVHEDKPKGEVIKLYDLDTYVARPASGNPPKAIIVIIPDAFGYDFVNNRILADHYAAKGDFLVYLPDFMLGHSAPVYMLDSLRIFLTPGFNMTKPYHLVKGLYGFMGFKRNNDFPKSGPIVRDFFSRLRAEQTSTAPPTKEGETRNLPIGAAGFCWGGKHAILLAQEPKSESEEALLVDAVFTGHPSALEIPGEIEHLAVPVSFAIPEKDNQVSKEKCEVIQGIVEKRNKVGGPLGEVKVYEDCAHGFCVRADLKYKDGEIAKQADLAEDQAIAWFERFLATK</sequence>
<organism evidence="2 3">
    <name type="scientific">Rhypophila decipiens</name>
    <dbReference type="NCBI Taxonomy" id="261697"/>
    <lineage>
        <taxon>Eukaryota</taxon>
        <taxon>Fungi</taxon>
        <taxon>Dikarya</taxon>
        <taxon>Ascomycota</taxon>
        <taxon>Pezizomycotina</taxon>
        <taxon>Sordariomycetes</taxon>
        <taxon>Sordariomycetidae</taxon>
        <taxon>Sordariales</taxon>
        <taxon>Naviculisporaceae</taxon>
        <taxon>Rhypophila</taxon>
    </lineage>
</organism>
<dbReference type="SUPFAM" id="SSF53474">
    <property type="entry name" value="alpha/beta-Hydrolases"/>
    <property type="match status" value="1"/>
</dbReference>
<name>A0AAN6Y506_9PEZI</name>
<reference evidence="2" key="2">
    <citation type="submission" date="2023-05" db="EMBL/GenBank/DDBJ databases">
        <authorList>
            <consortium name="Lawrence Berkeley National Laboratory"/>
            <person name="Steindorff A."/>
            <person name="Hensen N."/>
            <person name="Bonometti L."/>
            <person name="Westerberg I."/>
            <person name="Brannstrom I.O."/>
            <person name="Guillou S."/>
            <person name="Cros-Aarteil S."/>
            <person name="Calhoun S."/>
            <person name="Haridas S."/>
            <person name="Kuo A."/>
            <person name="Mondo S."/>
            <person name="Pangilinan J."/>
            <person name="Riley R."/>
            <person name="Labutti K."/>
            <person name="Andreopoulos B."/>
            <person name="Lipzen A."/>
            <person name="Chen C."/>
            <person name="Yanf M."/>
            <person name="Daum C."/>
            <person name="Ng V."/>
            <person name="Clum A."/>
            <person name="Ohm R."/>
            <person name="Martin F."/>
            <person name="Silar P."/>
            <person name="Natvig D."/>
            <person name="Lalanne C."/>
            <person name="Gautier V."/>
            <person name="Ament-Velasquez S.L."/>
            <person name="Kruys A."/>
            <person name="Hutchinson M.I."/>
            <person name="Powell A.J."/>
            <person name="Barry K."/>
            <person name="Miller A.N."/>
            <person name="Grigoriev I.V."/>
            <person name="Debuchy R."/>
            <person name="Gladieux P."/>
            <person name="Thoren M.H."/>
            <person name="Johannesson H."/>
        </authorList>
    </citation>
    <scope>NUCLEOTIDE SEQUENCE</scope>
    <source>
        <strain evidence="2">PSN293</strain>
    </source>
</reference>
<evidence type="ECO:0000259" key="1">
    <source>
        <dbReference type="Pfam" id="PF01738"/>
    </source>
</evidence>
<dbReference type="Gene3D" id="3.40.50.1820">
    <property type="entry name" value="alpha/beta hydrolase"/>
    <property type="match status" value="1"/>
</dbReference>
<dbReference type="PANTHER" id="PTHR17630">
    <property type="entry name" value="DIENELACTONE HYDROLASE"/>
    <property type="match status" value="1"/>
</dbReference>
<dbReference type="Proteomes" id="UP001301769">
    <property type="component" value="Unassembled WGS sequence"/>
</dbReference>
<accession>A0AAN6Y506</accession>
<dbReference type="InterPro" id="IPR002925">
    <property type="entry name" value="Dienelactn_hydro"/>
</dbReference>
<reference evidence="2" key="1">
    <citation type="journal article" date="2023" name="Mol. Phylogenet. Evol.">
        <title>Genome-scale phylogeny and comparative genomics of the fungal order Sordariales.</title>
        <authorList>
            <person name="Hensen N."/>
            <person name="Bonometti L."/>
            <person name="Westerberg I."/>
            <person name="Brannstrom I.O."/>
            <person name="Guillou S."/>
            <person name="Cros-Aarteil S."/>
            <person name="Calhoun S."/>
            <person name="Haridas S."/>
            <person name="Kuo A."/>
            <person name="Mondo S."/>
            <person name="Pangilinan J."/>
            <person name="Riley R."/>
            <person name="LaButti K."/>
            <person name="Andreopoulos B."/>
            <person name="Lipzen A."/>
            <person name="Chen C."/>
            <person name="Yan M."/>
            <person name="Daum C."/>
            <person name="Ng V."/>
            <person name="Clum A."/>
            <person name="Steindorff A."/>
            <person name="Ohm R.A."/>
            <person name="Martin F."/>
            <person name="Silar P."/>
            <person name="Natvig D.O."/>
            <person name="Lalanne C."/>
            <person name="Gautier V."/>
            <person name="Ament-Velasquez S.L."/>
            <person name="Kruys A."/>
            <person name="Hutchinson M.I."/>
            <person name="Powell A.J."/>
            <person name="Barry K."/>
            <person name="Miller A.N."/>
            <person name="Grigoriev I.V."/>
            <person name="Debuchy R."/>
            <person name="Gladieux P."/>
            <person name="Hiltunen Thoren M."/>
            <person name="Johannesson H."/>
        </authorList>
    </citation>
    <scope>NUCLEOTIDE SEQUENCE</scope>
    <source>
        <strain evidence="2">PSN293</strain>
    </source>
</reference>
<dbReference type="InterPro" id="IPR029058">
    <property type="entry name" value="AB_hydrolase_fold"/>
</dbReference>
<gene>
    <name evidence="2" type="ORF">QBC37DRAFT_322538</name>
</gene>
<dbReference type="Pfam" id="PF01738">
    <property type="entry name" value="DLH"/>
    <property type="match status" value="1"/>
</dbReference>
<keyword evidence="2" id="KW-0378">Hydrolase</keyword>
<dbReference type="EMBL" id="MU858181">
    <property type="protein sequence ID" value="KAK4210212.1"/>
    <property type="molecule type" value="Genomic_DNA"/>
</dbReference>
<dbReference type="GO" id="GO:0016787">
    <property type="term" value="F:hydrolase activity"/>
    <property type="evidence" value="ECO:0007669"/>
    <property type="project" value="UniProtKB-KW"/>
</dbReference>
<evidence type="ECO:0000313" key="3">
    <source>
        <dbReference type="Proteomes" id="UP001301769"/>
    </source>
</evidence>
<keyword evidence="3" id="KW-1185">Reference proteome</keyword>
<feature type="domain" description="Dienelactone hydrolase" evidence="1">
    <location>
        <begin position="26"/>
        <end position="288"/>
    </location>
</feature>
<evidence type="ECO:0000313" key="2">
    <source>
        <dbReference type="EMBL" id="KAK4210212.1"/>
    </source>
</evidence>
<protein>
    <submittedName>
        <fullName evidence="2">Dienelactone hydrolase family protein</fullName>
    </submittedName>
</protein>
<proteinExistence type="predicted"/>
<dbReference type="AlphaFoldDB" id="A0AAN6Y506"/>
<comment type="caution">
    <text evidence="2">The sequence shown here is derived from an EMBL/GenBank/DDBJ whole genome shotgun (WGS) entry which is preliminary data.</text>
</comment>